<protein>
    <submittedName>
        <fullName evidence="1">Uncharacterized protein</fullName>
    </submittedName>
</protein>
<accession>A0ABR1KKA5</accession>
<reference evidence="1 2" key="1">
    <citation type="submission" date="2024-04" db="EMBL/GenBank/DDBJ databases">
        <title>Phyllosticta paracitricarpa is synonymous to the EU quarantine fungus P. citricarpa based on phylogenomic analyses.</title>
        <authorList>
            <consortium name="Lawrence Berkeley National Laboratory"/>
            <person name="Van Ingen-Buijs V.A."/>
            <person name="Van Westerhoven A.C."/>
            <person name="Haridas S."/>
            <person name="Skiadas P."/>
            <person name="Martin F."/>
            <person name="Groenewald J.Z."/>
            <person name="Crous P.W."/>
            <person name="Seidl M.F."/>
        </authorList>
    </citation>
    <scope>NUCLEOTIDE SEQUENCE [LARGE SCALE GENOMIC DNA]</scope>
    <source>
        <strain evidence="1 2">CBS 123371</strain>
    </source>
</reference>
<evidence type="ECO:0000313" key="1">
    <source>
        <dbReference type="EMBL" id="KAK7516523.1"/>
    </source>
</evidence>
<comment type="caution">
    <text evidence="1">The sequence shown here is derived from an EMBL/GenBank/DDBJ whole genome shotgun (WGS) entry which is preliminary data.</text>
</comment>
<organism evidence="1 2">
    <name type="scientific">Phyllosticta citriasiana</name>
    <dbReference type="NCBI Taxonomy" id="595635"/>
    <lineage>
        <taxon>Eukaryota</taxon>
        <taxon>Fungi</taxon>
        <taxon>Dikarya</taxon>
        <taxon>Ascomycota</taxon>
        <taxon>Pezizomycotina</taxon>
        <taxon>Dothideomycetes</taxon>
        <taxon>Dothideomycetes incertae sedis</taxon>
        <taxon>Botryosphaeriales</taxon>
        <taxon>Phyllostictaceae</taxon>
        <taxon>Phyllosticta</taxon>
    </lineage>
</organism>
<dbReference type="Proteomes" id="UP001363622">
    <property type="component" value="Unassembled WGS sequence"/>
</dbReference>
<dbReference type="EMBL" id="JBBPHU010000006">
    <property type="protein sequence ID" value="KAK7516523.1"/>
    <property type="molecule type" value="Genomic_DNA"/>
</dbReference>
<keyword evidence="2" id="KW-1185">Reference proteome</keyword>
<name>A0ABR1KKA5_9PEZI</name>
<sequence length="313" mass="35119">MPPATSAGSSPPGQSQSLHLSCSTLACRTDPLVMAADEPGKEPGNEPAKTMSTLPPELCLMIAEESIDDNHFGRAVRLRGDEMEEEYPLLRVSKAWRFYQMEALAKNVILEAEIQPDSVMIGWISLPLNGVQGINQGSAGDLLRYARELEVTVSAAFNPSGNSHNESLLGCLSIIDALAQHGKLVHVMLDFEYLGTGAPPTWDERARTMKRYVSLWGLLEGFFFMFRTRNQEFHDWFDEFSHRSCSYEHHPELYRTKHVRCTHDGLPADAKALCSVMNLQQSLREAGHEARAQDLDHVIVNLTRSVMSFRRFD</sequence>
<evidence type="ECO:0000313" key="2">
    <source>
        <dbReference type="Proteomes" id="UP001363622"/>
    </source>
</evidence>
<gene>
    <name evidence="1" type="ORF">IWZ03DRAFT_191971</name>
</gene>
<proteinExistence type="predicted"/>